<feature type="compositionally biased region" description="Low complexity" evidence="1">
    <location>
        <begin position="106"/>
        <end position="116"/>
    </location>
</feature>
<protein>
    <submittedName>
        <fullName evidence="2">Uncharacterized protein</fullName>
    </submittedName>
</protein>
<gene>
    <name evidence="2" type="ORF">CKAH01_11207</name>
</gene>
<feature type="compositionally biased region" description="Polar residues" evidence="1">
    <location>
        <begin position="117"/>
        <end position="126"/>
    </location>
</feature>
<name>A0AAD9XVP5_COLKA</name>
<reference evidence="2" key="1">
    <citation type="submission" date="2023-02" db="EMBL/GenBank/DDBJ databases">
        <title>Colletotrichum kahawae CIFC_Que2 genome sequencing and assembly.</title>
        <authorList>
            <person name="Baroncelli R."/>
        </authorList>
    </citation>
    <scope>NUCLEOTIDE SEQUENCE</scope>
    <source>
        <strain evidence="2">CIFC_Que2</strain>
    </source>
</reference>
<evidence type="ECO:0000313" key="2">
    <source>
        <dbReference type="EMBL" id="KAK2728213.1"/>
    </source>
</evidence>
<accession>A0AAD9XVP5</accession>
<dbReference type="EMBL" id="VYYT01000885">
    <property type="protein sequence ID" value="KAK2728213.1"/>
    <property type="molecule type" value="Genomic_DNA"/>
</dbReference>
<feature type="region of interest" description="Disordered" evidence="1">
    <location>
        <begin position="105"/>
        <end position="164"/>
    </location>
</feature>
<evidence type="ECO:0000256" key="1">
    <source>
        <dbReference type="SAM" id="MobiDB-lite"/>
    </source>
</evidence>
<feature type="region of interest" description="Disordered" evidence="1">
    <location>
        <begin position="64"/>
        <end position="91"/>
    </location>
</feature>
<proteinExistence type="predicted"/>
<organism evidence="2 3">
    <name type="scientific">Colletotrichum kahawae</name>
    <name type="common">Coffee berry disease fungus</name>
    <dbReference type="NCBI Taxonomy" id="34407"/>
    <lineage>
        <taxon>Eukaryota</taxon>
        <taxon>Fungi</taxon>
        <taxon>Dikarya</taxon>
        <taxon>Ascomycota</taxon>
        <taxon>Pezizomycotina</taxon>
        <taxon>Sordariomycetes</taxon>
        <taxon>Hypocreomycetidae</taxon>
        <taxon>Glomerellales</taxon>
        <taxon>Glomerellaceae</taxon>
        <taxon>Colletotrichum</taxon>
        <taxon>Colletotrichum gloeosporioides species complex</taxon>
    </lineage>
</organism>
<comment type="caution">
    <text evidence="2">The sequence shown here is derived from an EMBL/GenBank/DDBJ whole genome shotgun (WGS) entry which is preliminary data.</text>
</comment>
<dbReference type="AlphaFoldDB" id="A0AAD9XVP5"/>
<sequence length="230" mass="24845">MSVCPSHVSGEDGKLASQLDNHHDGTIISFQLHLRRVRSFAQSLPKDPCWSWTHSRARLVVWGTGGPSLSPQGSKAPKVSQRRRRGSLFARPEIETVNCPVRTVLQEQQQQQQQQQRCRSNSSRMPSQGVPKGPKMRHSESSGPPPPSSVATQPRSSSSSSAQGGPLLLVISGLRGPFSSPVDSSGGSLTHTLSLRVHRRQPLKTPDVQLRFAPSVPSRCLFLGAAPGGT</sequence>
<keyword evidence="3" id="KW-1185">Reference proteome</keyword>
<dbReference type="Proteomes" id="UP001281614">
    <property type="component" value="Unassembled WGS sequence"/>
</dbReference>
<evidence type="ECO:0000313" key="3">
    <source>
        <dbReference type="Proteomes" id="UP001281614"/>
    </source>
</evidence>